<name>A0A7X2TNJ9_9FIRM</name>
<dbReference type="PIRSF" id="PIRSF038984">
    <property type="entry name" value="FAD_binding_protein"/>
    <property type="match status" value="1"/>
</dbReference>
<protein>
    <submittedName>
        <fullName evidence="2">NAD(P)-binding protein</fullName>
    </submittedName>
</protein>
<organism evidence="2 3">
    <name type="scientific">Bilifractor porci</name>
    <dbReference type="NCBI Taxonomy" id="2606636"/>
    <lineage>
        <taxon>Bacteria</taxon>
        <taxon>Bacillati</taxon>
        <taxon>Bacillota</taxon>
        <taxon>Clostridia</taxon>
        <taxon>Lachnospirales</taxon>
        <taxon>Lachnospiraceae</taxon>
        <taxon>Bilifractor</taxon>
    </lineage>
</organism>
<proteinExistence type="predicted"/>
<dbReference type="Gene3D" id="3.30.70.2700">
    <property type="match status" value="1"/>
</dbReference>
<evidence type="ECO:0000313" key="3">
    <source>
        <dbReference type="Proteomes" id="UP000466864"/>
    </source>
</evidence>
<sequence>MIRISQIKMPVGHSRQQLENKIRRILSVHGNEEIRWTIVRKSIDARRKDHLQYIYTVEVLVSDEKKTIEGAEKRDRNRKSYGVVLSLARPETYSFPAPGKKELAHRPVIVGSGPAGLFCGWMLAQHGYRPLILEQGDRAESRKEKVNQFWESGKLDPDCNVQFGEGGAGTFSDGKLNTGVKDKNNRNQEVLNIFVRCGGPEEILYDARPHLGTDHLVNIVSSMRKQIEEWGGEVRFRARMTELLWKKREEGSVLTGIKLSGGEIIETDLCILACGHSARETFRMLTALPVLLEPKSFAVGLRIEHPQKMINDCQYGPDAPEELGAAPYKLAQTLPNGRGVYSFCMCPGGYVVNAASEPEKIAVNGMSYHGRDSENANSALVVSVHPEDFSAFHKAGEPSVLDGIAFQRAMEAAAFRQGQGVVPVQRLEDFRKNRVGGIGTVRPVHKGGWNCANLRPVLPDYLAASLEEGVEAFDRKIHGFSMDDALFSGVESRTSSPIRITRDPHNFQSSLKGLYPCGEGAGYAGGITSAAMDGIRIAEAIAAEYAPFQK</sequence>
<evidence type="ECO:0000313" key="2">
    <source>
        <dbReference type="EMBL" id="MST80846.1"/>
    </source>
</evidence>
<accession>A0A7X2TNJ9</accession>
<evidence type="ECO:0000259" key="1">
    <source>
        <dbReference type="Pfam" id="PF21688"/>
    </source>
</evidence>
<gene>
    <name evidence="2" type="ORF">FYJ60_00650</name>
</gene>
<dbReference type="InterPro" id="IPR049516">
    <property type="entry name" value="FAD-depend_C"/>
</dbReference>
<dbReference type="PANTHER" id="PTHR42842:SF3">
    <property type="entry name" value="FAD_NAD(P)-BINDING OXIDOREDUCTASE FAMILY PROTEIN"/>
    <property type="match status" value="1"/>
</dbReference>
<dbReference type="Pfam" id="PF13450">
    <property type="entry name" value="NAD_binding_8"/>
    <property type="match status" value="1"/>
</dbReference>
<dbReference type="AlphaFoldDB" id="A0A7X2TNJ9"/>
<dbReference type="Pfam" id="PF21688">
    <property type="entry name" value="FAD-depend_C"/>
    <property type="match status" value="1"/>
</dbReference>
<dbReference type="InterPro" id="IPR036188">
    <property type="entry name" value="FAD/NAD-bd_sf"/>
</dbReference>
<dbReference type="Proteomes" id="UP000466864">
    <property type="component" value="Unassembled WGS sequence"/>
</dbReference>
<keyword evidence="3" id="KW-1185">Reference proteome</keyword>
<dbReference type="Gene3D" id="3.50.50.60">
    <property type="entry name" value="FAD/NAD(P)-binding domain"/>
    <property type="match status" value="2"/>
</dbReference>
<dbReference type="InterPro" id="IPR028348">
    <property type="entry name" value="FAD-binding_protein"/>
</dbReference>
<comment type="caution">
    <text evidence="2">The sequence shown here is derived from an EMBL/GenBank/DDBJ whole genome shotgun (WGS) entry which is preliminary data.</text>
</comment>
<reference evidence="2 3" key="1">
    <citation type="submission" date="2019-08" db="EMBL/GenBank/DDBJ databases">
        <title>In-depth cultivation of the pig gut microbiome towards novel bacterial diversity and tailored functional studies.</title>
        <authorList>
            <person name="Wylensek D."/>
            <person name="Hitch T.C.A."/>
            <person name="Clavel T."/>
        </authorList>
    </citation>
    <scope>NUCLEOTIDE SEQUENCE [LARGE SCALE GENOMIC DNA]</scope>
    <source>
        <strain evidence="2 3">Oil+RF-744-WCA-WT-13</strain>
    </source>
</reference>
<dbReference type="PANTHER" id="PTHR42842">
    <property type="entry name" value="FAD/NAD(P)-BINDING OXIDOREDUCTASE"/>
    <property type="match status" value="1"/>
</dbReference>
<dbReference type="SUPFAM" id="SSF51905">
    <property type="entry name" value="FAD/NAD(P)-binding domain"/>
    <property type="match status" value="1"/>
</dbReference>
<dbReference type="EMBL" id="VUMV01000001">
    <property type="protein sequence ID" value="MST80846.1"/>
    <property type="molecule type" value="Genomic_DNA"/>
</dbReference>
<feature type="domain" description="FAD-dependent protein C-terminal" evidence="1">
    <location>
        <begin position="296"/>
        <end position="494"/>
    </location>
</feature>
<dbReference type="RefSeq" id="WP_154456661.1">
    <property type="nucleotide sequence ID" value="NZ_VUMV01000001.1"/>
</dbReference>